<dbReference type="PANTHER" id="PTHR10024:SF227">
    <property type="entry name" value="SYNAPTOTAGMIN 1"/>
    <property type="match status" value="1"/>
</dbReference>
<dbReference type="SUPFAM" id="SSF49562">
    <property type="entry name" value="C2 domain (Calcium/lipid-binding domain, CaLB)"/>
    <property type="match status" value="2"/>
</dbReference>
<dbReference type="GO" id="GO:0031045">
    <property type="term" value="C:dense core granule"/>
    <property type="evidence" value="ECO:0007669"/>
    <property type="project" value="TreeGrafter"/>
</dbReference>
<name>A0A023FZA0_AMBPA</name>
<keyword evidence="1" id="KW-0677">Repeat</keyword>
<dbReference type="Pfam" id="PF00168">
    <property type="entry name" value="C2"/>
    <property type="match status" value="2"/>
</dbReference>
<dbReference type="PROSITE" id="PS50004">
    <property type="entry name" value="C2"/>
    <property type="match status" value="2"/>
</dbReference>
<accession>A0A023FZA0</accession>
<organism evidence="5">
    <name type="scientific">Amblyomma parvum</name>
    <name type="common">South American tick</name>
    <dbReference type="NCBI Taxonomy" id="251391"/>
    <lineage>
        <taxon>Eukaryota</taxon>
        <taxon>Metazoa</taxon>
        <taxon>Ecdysozoa</taxon>
        <taxon>Arthropoda</taxon>
        <taxon>Chelicerata</taxon>
        <taxon>Arachnida</taxon>
        <taxon>Acari</taxon>
        <taxon>Parasitiformes</taxon>
        <taxon>Ixodida</taxon>
        <taxon>Ixodoidea</taxon>
        <taxon>Ixodidae</taxon>
        <taxon>Amblyomminae</taxon>
        <taxon>Amblyomma</taxon>
    </lineage>
</organism>
<evidence type="ECO:0000313" key="5">
    <source>
        <dbReference type="EMBL" id="JAC26005.1"/>
    </source>
</evidence>
<sequence length="370" mass="42117">MILIAVALLLLCICFCCLRRWCRRRKKDAKKGLKGAVDLKGVQLLGNAYKEKVQPDMEELQDNMENNEGDGESKKSEEKLGRLQFKLDYDFNTSNLAVTVIQAEDLPGLDMSGTSDPYVKVYLLPDKKKKYETKVHRKTLNPVFNETFNFKVPYAEITTKTLVFAIFDFDRFSKHDQIGEVKVPMNTIDLAQTIEEWRDLTGVEGEQGQENKLGDICFSLRYVPTAGKLTVVILEAKNLKKMDVGGLSDPYVKIALMMNGKRLKKKKTSIKKCTLNPYYNESFTFEVPFEQYRRCSWLSRWSTTTASGRRNPSGRLCWAATPRAPSSATGWTCWRLHAAPSAQWHSLNGAHGRTGQLSHRQASEVQRQNI</sequence>
<feature type="chain" id="PRO_5001521423" evidence="3">
    <location>
        <begin position="19"/>
        <end position="370"/>
    </location>
</feature>
<keyword evidence="3" id="KW-0732">Signal</keyword>
<feature type="domain" description="C2" evidence="4">
    <location>
        <begin position="79"/>
        <end position="198"/>
    </location>
</feature>
<dbReference type="GO" id="GO:0005509">
    <property type="term" value="F:calcium ion binding"/>
    <property type="evidence" value="ECO:0007669"/>
    <property type="project" value="TreeGrafter"/>
</dbReference>
<dbReference type="SMART" id="SM00239">
    <property type="entry name" value="C2"/>
    <property type="match status" value="2"/>
</dbReference>
<dbReference type="PANTHER" id="PTHR10024">
    <property type="entry name" value="SYNAPTOTAGMIN"/>
    <property type="match status" value="1"/>
</dbReference>
<dbReference type="GO" id="GO:0001786">
    <property type="term" value="F:phosphatidylserine binding"/>
    <property type="evidence" value="ECO:0007669"/>
    <property type="project" value="TreeGrafter"/>
</dbReference>
<dbReference type="AlphaFoldDB" id="A0A023FZA0"/>
<dbReference type="EMBL" id="GBBL01001315">
    <property type="protein sequence ID" value="JAC26005.1"/>
    <property type="molecule type" value="mRNA"/>
</dbReference>
<dbReference type="InterPro" id="IPR001565">
    <property type="entry name" value="Synaptotagmin"/>
</dbReference>
<dbReference type="GO" id="GO:0030276">
    <property type="term" value="F:clathrin binding"/>
    <property type="evidence" value="ECO:0007669"/>
    <property type="project" value="TreeGrafter"/>
</dbReference>
<feature type="region of interest" description="Disordered" evidence="2">
    <location>
        <begin position="347"/>
        <end position="370"/>
    </location>
</feature>
<reference evidence="5" key="1">
    <citation type="submission" date="2014-03" db="EMBL/GenBank/DDBJ databases">
        <title>The sialotranscriptome of Amblyomma triste, Amblyomma parvum and Amblyomma cajennense ticks, uncovered by 454-based RNA-seq.</title>
        <authorList>
            <person name="Garcia G.R."/>
            <person name="Gardinassi L.G."/>
            <person name="Ribeiro J.M."/>
            <person name="Anatrielo E."/>
            <person name="Ferreira B.R."/>
            <person name="Moreira H.N."/>
            <person name="Mafra C."/>
            <person name="Olegario M.M."/>
            <person name="Szabo P.J."/>
            <person name="Miranda-Santos I.K."/>
            <person name="Maruyama S.R."/>
        </authorList>
    </citation>
    <scope>NUCLEOTIDE SEQUENCE</scope>
    <source>
        <strain evidence="5">Araguapaz</strain>
        <tissue evidence="5">Salivary glands</tissue>
    </source>
</reference>
<dbReference type="GO" id="GO:0048791">
    <property type="term" value="P:calcium ion-regulated exocytosis of neurotransmitter"/>
    <property type="evidence" value="ECO:0007669"/>
    <property type="project" value="TreeGrafter"/>
</dbReference>
<dbReference type="PRINTS" id="PR00360">
    <property type="entry name" value="C2DOMAIN"/>
</dbReference>
<feature type="domain" description="C2" evidence="4">
    <location>
        <begin position="212"/>
        <end position="335"/>
    </location>
</feature>
<evidence type="ECO:0000256" key="3">
    <source>
        <dbReference type="SAM" id="SignalP"/>
    </source>
</evidence>
<dbReference type="Gene3D" id="2.60.40.150">
    <property type="entry name" value="C2 domain"/>
    <property type="match status" value="2"/>
</dbReference>
<dbReference type="InterPro" id="IPR000008">
    <property type="entry name" value="C2_dom"/>
</dbReference>
<dbReference type="FunFam" id="2.60.40.150:FF:000016">
    <property type="entry name" value="Synaptotagmin 1"/>
    <property type="match status" value="1"/>
</dbReference>
<evidence type="ECO:0000256" key="2">
    <source>
        <dbReference type="SAM" id="MobiDB-lite"/>
    </source>
</evidence>
<protein>
    <submittedName>
        <fullName evidence="5">Putative ca2+-dependent phospholipid-binding protein synaptotagmin required for synaptic vesicle</fullName>
    </submittedName>
</protein>
<dbReference type="GO" id="GO:0005544">
    <property type="term" value="F:calcium-dependent phospholipid binding"/>
    <property type="evidence" value="ECO:0007669"/>
    <property type="project" value="TreeGrafter"/>
</dbReference>
<evidence type="ECO:0000256" key="1">
    <source>
        <dbReference type="ARBA" id="ARBA00022737"/>
    </source>
</evidence>
<dbReference type="CDD" id="cd08385">
    <property type="entry name" value="C2A_Synaptotagmin-1-5-6-9-10"/>
    <property type="match status" value="1"/>
</dbReference>
<dbReference type="PRINTS" id="PR00399">
    <property type="entry name" value="SYNAPTOTAGMN"/>
</dbReference>
<dbReference type="GO" id="GO:0030672">
    <property type="term" value="C:synaptic vesicle membrane"/>
    <property type="evidence" value="ECO:0007669"/>
    <property type="project" value="TreeGrafter"/>
</dbReference>
<dbReference type="InterPro" id="IPR035892">
    <property type="entry name" value="C2_domain_sf"/>
</dbReference>
<dbReference type="GO" id="GO:0030424">
    <property type="term" value="C:axon"/>
    <property type="evidence" value="ECO:0007669"/>
    <property type="project" value="TreeGrafter"/>
</dbReference>
<evidence type="ECO:0000259" key="4">
    <source>
        <dbReference type="PROSITE" id="PS50004"/>
    </source>
</evidence>
<feature type="compositionally biased region" description="Polar residues" evidence="2">
    <location>
        <begin position="355"/>
        <end position="370"/>
    </location>
</feature>
<dbReference type="GO" id="GO:0048488">
    <property type="term" value="P:synaptic vesicle endocytosis"/>
    <property type="evidence" value="ECO:0007669"/>
    <property type="project" value="TreeGrafter"/>
</dbReference>
<dbReference type="GO" id="GO:0000149">
    <property type="term" value="F:SNARE binding"/>
    <property type="evidence" value="ECO:0007669"/>
    <property type="project" value="TreeGrafter"/>
</dbReference>
<feature type="signal peptide" evidence="3">
    <location>
        <begin position="1"/>
        <end position="18"/>
    </location>
</feature>
<dbReference type="GO" id="GO:0005886">
    <property type="term" value="C:plasma membrane"/>
    <property type="evidence" value="ECO:0007669"/>
    <property type="project" value="TreeGrafter"/>
</dbReference>
<proteinExistence type="evidence at transcript level"/>